<keyword evidence="2" id="KW-0802">TPR repeat</keyword>
<feature type="chain" id="PRO_5015911664" description="Tetratricopeptide repeat protein" evidence="3">
    <location>
        <begin position="25"/>
        <end position="524"/>
    </location>
</feature>
<gene>
    <name evidence="4" type="ORF">DMO17_06270</name>
</gene>
<protein>
    <recommendedName>
        <fullName evidence="6">Tetratricopeptide repeat protein</fullName>
    </recommendedName>
</protein>
<keyword evidence="3" id="KW-0732">Signal</keyword>
<dbReference type="Gene3D" id="1.25.40.10">
    <property type="entry name" value="Tetratricopeptide repeat domain"/>
    <property type="match status" value="1"/>
</dbReference>
<dbReference type="SUPFAM" id="SSF48452">
    <property type="entry name" value="TPR-like"/>
    <property type="match status" value="1"/>
</dbReference>
<proteinExistence type="predicted"/>
<dbReference type="PANTHER" id="PTHR44858">
    <property type="entry name" value="TETRATRICOPEPTIDE REPEAT PROTEIN 6"/>
    <property type="match status" value="1"/>
</dbReference>
<evidence type="ECO:0000256" key="1">
    <source>
        <dbReference type="ARBA" id="ARBA00022737"/>
    </source>
</evidence>
<dbReference type="AlphaFoldDB" id="A0A2V4KZS2"/>
<evidence type="ECO:0000256" key="3">
    <source>
        <dbReference type="SAM" id="SignalP"/>
    </source>
</evidence>
<name>A0A2V4KZS2_AQUAC</name>
<comment type="caution">
    <text evidence="4">The sequence shown here is derived from an EMBL/GenBank/DDBJ whole genome shotgun (WGS) entry which is preliminary data.</text>
</comment>
<dbReference type="RefSeq" id="WP_110681647.1">
    <property type="nucleotide sequence ID" value="NZ_QJRX01000003.1"/>
</dbReference>
<organism evidence="4 5">
    <name type="scientific">Aquipseudomonas alcaligenes</name>
    <name type="common">Pseudomonas alcaligenes</name>
    <dbReference type="NCBI Taxonomy" id="43263"/>
    <lineage>
        <taxon>Bacteria</taxon>
        <taxon>Pseudomonadati</taxon>
        <taxon>Pseudomonadota</taxon>
        <taxon>Gammaproteobacteria</taxon>
        <taxon>Pseudomonadales</taxon>
        <taxon>Pseudomonadaceae</taxon>
        <taxon>Aquipseudomonas</taxon>
    </lineage>
</organism>
<dbReference type="PANTHER" id="PTHR44858:SF1">
    <property type="entry name" value="UDP-N-ACETYLGLUCOSAMINE--PEPTIDE N-ACETYLGLUCOSAMINYLTRANSFERASE SPINDLY-RELATED"/>
    <property type="match status" value="1"/>
</dbReference>
<dbReference type="InterPro" id="IPR011990">
    <property type="entry name" value="TPR-like_helical_dom_sf"/>
</dbReference>
<dbReference type="EMBL" id="QJRX01000003">
    <property type="protein sequence ID" value="PYC27345.1"/>
    <property type="molecule type" value="Genomic_DNA"/>
</dbReference>
<dbReference type="Proteomes" id="UP000248146">
    <property type="component" value="Unassembled WGS sequence"/>
</dbReference>
<dbReference type="InterPro" id="IPR050498">
    <property type="entry name" value="Ycf3"/>
</dbReference>
<accession>A0A2V4KZS2</accession>
<keyword evidence="1" id="KW-0677">Repeat</keyword>
<evidence type="ECO:0000313" key="4">
    <source>
        <dbReference type="EMBL" id="PYC27345.1"/>
    </source>
</evidence>
<dbReference type="Gene3D" id="1.25.40.20">
    <property type="entry name" value="Ankyrin repeat-containing domain"/>
    <property type="match status" value="1"/>
</dbReference>
<reference evidence="4 5" key="1">
    <citation type="submission" date="2018-06" db="EMBL/GenBank/DDBJ databases">
        <title>Pseudomonas diversity within urban Lake Michigan freshwaters.</title>
        <authorList>
            <person name="Batrich M."/>
            <person name="Hatzopoulos T."/>
            <person name="Putonti C."/>
        </authorList>
    </citation>
    <scope>NUCLEOTIDE SEQUENCE [LARGE SCALE GENOMIC DNA]</scope>
    <source>
        <strain evidence="4 5">MB-090714</strain>
    </source>
</reference>
<sequence>MLQGCVSSRLMGAVLLFFAPLALAGQEQCEQTGIESMQLISPRTGYYQVEVEYCYRPDTREPVYLLLGLDVPEGYEAYSHSFPHEVSPGRHSTRLELNRPNEPKGSFSTHTLAARILEGAKELASDVRQQRIDWPSQDTYLRQRMFARYSNDELLSFAEERIDEGSPQARQVAREYLEKVVLEEPERVEIYKLFARIAMAEQWNAQGLGEARGYLDTALQIDPGYADGYIMRGFVLAHLRDFEAAEADFRKAESLGVKNLWIWNNWAVKHALQGNKEQALALYRRTLAGEKPEGRNLRARLNAFENMLFFLNDGRHLDEMAALHQQRLKEFDERACFYVDYAKFLLIQRQDYKGAIDNGHKALEGGCQDQNARSTLGIAYHVGSLDQPELLGRARVFKPEGAELYWGLAQVPQAEPLLQRYRPNIDSLDGRGYTALAYALENNDLEAARRLVALGASLSSEIGPDKYPLALMPVLRGHIAGVRFAIDQGIDYGRVEYRSVSALDYARQVGNPEVIELLGAQRKI</sequence>
<evidence type="ECO:0000313" key="5">
    <source>
        <dbReference type="Proteomes" id="UP000248146"/>
    </source>
</evidence>
<dbReference type="OrthoDB" id="9150126at2"/>
<evidence type="ECO:0008006" key="6">
    <source>
        <dbReference type="Google" id="ProtNLM"/>
    </source>
</evidence>
<feature type="signal peptide" evidence="3">
    <location>
        <begin position="1"/>
        <end position="24"/>
    </location>
</feature>
<dbReference type="SUPFAM" id="SSF48403">
    <property type="entry name" value="Ankyrin repeat"/>
    <property type="match status" value="1"/>
</dbReference>
<evidence type="ECO:0000256" key="2">
    <source>
        <dbReference type="ARBA" id="ARBA00022803"/>
    </source>
</evidence>
<dbReference type="InterPro" id="IPR036770">
    <property type="entry name" value="Ankyrin_rpt-contain_sf"/>
</dbReference>